<dbReference type="SUPFAM" id="SSF50447">
    <property type="entry name" value="Translation proteins"/>
    <property type="match status" value="1"/>
</dbReference>
<dbReference type="SUPFAM" id="SSF55186">
    <property type="entry name" value="ThrRS/AlaRS common domain"/>
    <property type="match status" value="1"/>
</dbReference>
<evidence type="ECO:0000313" key="13">
    <source>
        <dbReference type="EMBL" id="GAG24038.1"/>
    </source>
</evidence>
<evidence type="ECO:0000256" key="6">
    <source>
        <dbReference type="ARBA" id="ARBA00022741"/>
    </source>
</evidence>
<dbReference type="InterPro" id="IPR018162">
    <property type="entry name" value="Ala-tRNA-ligase_IIc_anticod-bd"/>
</dbReference>
<dbReference type="FunFam" id="2.40.30.130:FF:000001">
    <property type="entry name" value="Alanine--tRNA ligase"/>
    <property type="match status" value="1"/>
</dbReference>
<dbReference type="PANTHER" id="PTHR11777">
    <property type="entry name" value="ALANYL-TRNA SYNTHETASE"/>
    <property type="match status" value="1"/>
</dbReference>
<keyword evidence="3" id="KW-0820">tRNA-binding</keyword>
<evidence type="ECO:0000256" key="2">
    <source>
        <dbReference type="ARBA" id="ARBA00022490"/>
    </source>
</evidence>
<keyword evidence="7" id="KW-0862">Zinc</keyword>
<gene>
    <name evidence="13" type="ORF">S01H1_58997</name>
</gene>
<dbReference type="GO" id="GO:0006419">
    <property type="term" value="P:alanyl-tRNA aminoacylation"/>
    <property type="evidence" value="ECO:0007669"/>
    <property type="project" value="InterPro"/>
</dbReference>
<dbReference type="GO" id="GO:0005829">
    <property type="term" value="C:cytosol"/>
    <property type="evidence" value="ECO:0007669"/>
    <property type="project" value="TreeGrafter"/>
</dbReference>
<evidence type="ECO:0000256" key="5">
    <source>
        <dbReference type="ARBA" id="ARBA00022723"/>
    </source>
</evidence>
<feature type="non-terminal residue" evidence="13">
    <location>
        <position position="1"/>
    </location>
</feature>
<dbReference type="GO" id="GO:0005524">
    <property type="term" value="F:ATP binding"/>
    <property type="evidence" value="ECO:0007669"/>
    <property type="project" value="UniProtKB-KW"/>
</dbReference>
<evidence type="ECO:0000259" key="12">
    <source>
        <dbReference type="PROSITE" id="PS50860"/>
    </source>
</evidence>
<dbReference type="Gene3D" id="2.40.30.130">
    <property type="match status" value="1"/>
</dbReference>
<keyword evidence="9" id="KW-0694">RNA-binding</keyword>
<dbReference type="Gene3D" id="3.30.980.10">
    <property type="entry name" value="Threonyl-trna Synthetase, Chain A, domain 2"/>
    <property type="match status" value="1"/>
</dbReference>
<evidence type="ECO:0000256" key="11">
    <source>
        <dbReference type="ARBA" id="ARBA00023146"/>
    </source>
</evidence>
<sequence length="255" mass="27994">SANDVFLLHDTYGFPIELTREIARERGFTIDEDSFEKLMEEQRERARAATKLGAAKLTGETTLRATGTVEGGETPFLGYETLAVETTVVSLAVDDSEAESASEGEAVEVILRETPFYGEAGGQVGDTGEILGPHGRVQVEDTRLAEQLIVHRGRVIEGRIAVNDAVLAQVDEAHRLDIMRNHTATHLLHAALRQVLGGRVRQAGSLVAPDRLRFDFTHIEAIKPEELTEIQRIVNEKIRADLPVTTRVSSFDAAM</sequence>
<keyword evidence="6" id="KW-0547">Nucleotide-binding</keyword>
<dbReference type="AlphaFoldDB" id="X0WHR4"/>
<evidence type="ECO:0000256" key="4">
    <source>
        <dbReference type="ARBA" id="ARBA00022598"/>
    </source>
</evidence>
<comment type="similarity">
    <text evidence="1">Belongs to the class-II aminoacyl-tRNA synthetase family.</text>
</comment>
<keyword evidence="2" id="KW-0963">Cytoplasm</keyword>
<dbReference type="InterPro" id="IPR018165">
    <property type="entry name" value="Ala-tRNA-synth_IIc_core"/>
</dbReference>
<dbReference type="FunFam" id="3.30.980.10:FF:000002">
    <property type="entry name" value="Alanine--tRNA ligase"/>
    <property type="match status" value="1"/>
</dbReference>
<dbReference type="PANTHER" id="PTHR11777:SF9">
    <property type="entry name" value="ALANINE--TRNA LIGASE, CYTOPLASMIC"/>
    <property type="match status" value="1"/>
</dbReference>
<feature type="non-terminal residue" evidence="13">
    <location>
        <position position="255"/>
    </location>
</feature>
<comment type="caution">
    <text evidence="13">The sequence shown here is derived from an EMBL/GenBank/DDBJ whole genome shotgun (WGS) entry which is preliminary data.</text>
</comment>
<dbReference type="GO" id="GO:0000049">
    <property type="term" value="F:tRNA binding"/>
    <property type="evidence" value="ECO:0007669"/>
    <property type="project" value="UniProtKB-KW"/>
</dbReference>
<evidence type="ECO:0000256" key="8">
    <source>
        <dbReference type="ARBA" id="ARBA00022840"/>
    </source>
</evidence>
<dbReference type="GO" id="GO:0002161">
    <property type="term" value="F:aminoacyl-tRNA deacylase activity"/>
    <property type="evidence" value="ECO:0007669"/>
    <property type="project" value="TreeGrafter"/>
</dbReference>
<organism evidence="13">
    <name type="scientific">marine sediment metagenome</name>
    <dbReference type="NCBI Taxonomy" id="412755"/>
    <lineage>
        <taxon>unclassified sequences</taxon>
        <taxon>metagenomes</taxon>
        <taxon>ecological metagenomes</taxon>
    </lineage>
</organism>
<accession>X0WHR4</accession>
<dbReference type="InterPro" id="IPR050058">
    <property type="entry name" value="Ala-tRNA_ligase"/>
</dbReference>
<dbReference type="Pfam" id="PF01411">
    <property type="entry name" value="tRNA-synt_2c"/>
    <property type="match status" value="1"/>
</dbReference>
<dbReference type="PROSITE" id="PS50860">
    <property type="entry name" value="AA_TRNA_LIGASE_II_ALA"/>
    <property type="match status" value="1"/>
</dbReference>
<keyword evidence="5" id="KW-0479">Metal-binding</keyword>
<evidence type="ECO:0000256" key="9">
    <source>
        <dbReference type="ARBA" id="ARBA00022884"/>
    </source>
</evidence>
<evidence type="ECO:0000256" key="1">
    <source>
        <dbReference type="ARBA" id="ARBA00008226"/>
    </source>
</evidence>
<keyword evidence="11" id="KW-0030">Aminoacyl-tRNA synthetase</keyword>
<name>X0WHR4_9ZZZZ</name>
<dbReference type="EMBL" id="BARS01038563">
    <property type="protein sequence ID" value="GAG24038.1"/>
    <property type="molecule type" value="Genomic_DNA"/>
</dbReference>
<proteinExistence type="inferred from homology"/>
<keyword evidence="10" id="KW-0648">Protein biosynthesis</keyword>
<evidence type="ECO:0000256" key="3">
    <source>
        <dbReference type="ARBA" id="ARBA00022555"/>
    </source>
</evidence>
<feature type="domain" description="Alanyl-transfer RNA synthetases family profile" evidence="12">
    <location>
        <begin position="1"/>
        <end position="255"/>
    </location>
</feature>
<protein>
    <recommendedName>
        <fullName evidence="12">Alanyl-transfer RNA synthetases family profile domain-containing protein</fullName>
    </recommendedName>
</protein>
<dbReference type="GO" id="GO:0004813">
    <property type="term" value="F:alanine-tRNA ligase activity"/>
    <property type="evidence" value="ECO:0007669"/>
    <property type="project" value="InterPro"/>
</dbReference>
<keyword evidence="8" id="KW-0067">ATP-binding</keyword>
<dbReference type="GO" id="GO:0046872">
    <property type="term" value="F:metal ion binding"/>
    <property type="evidence" value="ECO:0007669"/>
    <property type="project" value="UniProtKB-KW"/>
</dbReference>
<evidence type="ECO:0000256" key="10">
    <source>
        <dbReference type="ARBA" id="ARBA00022917"/>
    </source>
</evidence>
<reference evidence="13" key="1">
    <citation type="journal article" date="2014" name="Front. Microbiol.">
        <title>High frequency of phylogenetically diverse reductive dehalogenase-homologous genes in deep subseafloor sedimentary metagenomes.</title>
        <authorList>
            <person name="Kawai M."/>
            <person name="Futagami T."/>
            <person name="Toyoda A."/>
            <person name="Takaki Y."/>
            <person name="Nishi S."/>
            <person name="Hori S."/>
            <person name="Arai W."/>
            <person name="Tsubouchi T."/>
            <person name="Morono Y."/>
            <person name="Uchiyama I."/>
            <person name="Ito T."/>
            <person name="Fujiyama A."/>
            <person name="Inagaki F."/>
            <person name="Takami H."/>
        </authorList>
    </citation>
    <scope>NUCLEOTIDE SEQUENCE</scope>
    <source>
        <strain evidence="13">Expedition CK06-06</strain>
    </source>
</reference>
<evidence type="ECO:0000256" key="7">
    <source>
        <dbReference type="ARBA" id="ARBA00022833"/>
    </source>
</evidence>
<keyword evidence="4" id="KW-0436">Ligase</keyword>
<dbReference type="InterPro" id="IPR009000">
    <property type="entry name" value="Transl_B-barrel_sf"/>
</dbReference>
<dbReference type="InterPro" id="IPR018164">
    <property type="entry name" value="Ala-tRNA-synth_IIc_N"/>
</dbReference>
<dbReference type="SUPFAM" id="SSF101353">
    <property type="entry name" value="Putative anticodon-binding domain of alanyl-tRNA synthetase (AlaRS)"/>
    <property type="match status" value="1"/>
</dbReference>
<dbReference type="InterPro" id="IPR018163">
    <property type="entry name" value="Thr/Ala-tRNA-synth_IIc_edit"/>
</dbReference>